<reference evidence="2" key="2">
    <citation type="submission" date="2015-03" db="UniProtKB">
        <authorList>
            <consortium name="EnsemblPlants"/>
        </authorList>
    </citation>
    <scope>IDENTIFICATION</scope>
</reference>
<proteinExistence type="predicted"/>
<keyword evidence="3" id="KW-1185">Reference proteome</keyword>
<evidence type="ECO:0000313" key="2">
    <source>
        <dbReference type="EnsemblPlants" id="OBART09G14030.1"/>
    </source>
</evidence>
<dbReference type="Proteomes" id="UP000026960">
    <property type="component" value="Chromosome 9"/>
</dbReference>
<dbReference type="EnsemblPlants" id="OBART09G14030.1">
    <property type="protein sequence ID" value="OBART09G14030.1"/>
    <property type="gene ID" value="OBART09G14030"/>
</dbReference>
<dbReference type="AlphaFoldDB" id="A0A0D3H844"/>
<feature type="region of interest" description="Disordered" evidence="1">
    <location>
        <begin position="1"/>
        <end position="21"/>
    </location>
</feature>
<dbReference type="PaxDb" id="65489-OBART09G14030.1"/>
<sequence>MSSRLSPFSCTGDHRLTGEREDDAGGTLAFAVAEASGGGGGGRRNRRDVGAAVTGLSALVRSISGAARELFDVMAV</sequence>
<protein>
    <submittedName>
        <fullName evidence="2">Uncharacterized protein</fullName>
    </submittedName>
</protein>
<name>A0A0D3H844_9ORYZ</name>
<evidence type="ECO:0000256" key="1">
    <source>
        <dbReference type="SAM" id="MobiDB-lite"/>
    </source>
</evidence>
<evidence type="ECO:0000313" key="3">
    <source>
        <dbReference type="Proteomes" id="UP000026960"/>
    </source>
</evidence>
<reference evidence="2" key="1">
    <citation type="journal article" date="2009" name="Rice">
        <title>De Novo Next Generation Sequencing of Plant Genomes.</title>
        <authorList>
            <person name="Rounsley S."/>
            <person name="Marri P.R."/>
            <person name="Yu Y."/>
            <person name="He R."/>
            <person name="Sisneros N."/>
            <person name="Goicoechea J.L."/>
            <person name="Lee S.J."/>
            <person name="Angelova A."/>
            <person name="Kudrna D."/>
            <person name="Luo M."/>
            <person name="Affourtit J."/>
            <person name="Desany B."/>
            <person name="Knight J."/>
            <person name="Niazi F."/>
            <person name="Egholm M."/>
            <person name="Wing R.A."/>
        </authorList>
    </citation>
    <scope>NUCLEOTIDE SEQUENCE [LARGE SCALE GENOMIC DNA]</scope>
    <source>
        <strain evidence="2">cv. IRGC 105608</strain>
    </source>
</reference>
<accession>A0A0D3H844</accession>
<organism evidence="2">
    <name type="scientific">Oryza barthii</name>
    <dbReference type="NCBI Taxonomy" id="65489"/>
    <lineage>
        <taxon>Eukaryota</taxon>
        <taxon>Viridiplantae</taxon>
        <taxon>Streptophyta</taxon>
        <taxon>Embryophyta</taxon>
        <taxon>Tracheophyta</taxon>
        <taxon>Spermatophyta</taxon>
        <taxon>Magnoliopsida</taxon>
        <taxon>Liliopsida</taxon>
        <taxon>Poales</taxon>
        <taxon>Poaceae</taxon>
        <taxon>BOP clade</taxon>
        <taxon>Oryzoideae</taxon>
        <taxon>Oryzeae</taxon>
        <taxon>Oryzinae</taxon>
        <taxon>Oryza</taxon>
    </lineage>
</organism>
<dbReference type="Gramene" id="OBART09G14030.1">
    <property type="protein sequence ID" value="OBART09G14030.1"/>
    <property type="gene ID" value="OBART09G14030"/>
</dbReference>
<dbReference type="HOGENOM" id="CLU_2658431_0_0_1"/>